<accession>A0A1C7MRV8</accession>
<organism evidence="2 3">
    <name type="scientific">Grifola frondosa</name>
    <name type="common">Maitake</name>
    <name type="synonym">Polyporus frondosus</name>
    <dbReference type="NCBI Taxonomy" id="5627"/>
    <lineage>
        <taxon>Eukaryota</taxon>
        <taxon>Fungi</taxon>
        <taxon>Dikarya</taxon>
        <taxon>Basidiomycota</taxon>
        <taxon>Agaricomycotina</taxon>
        <taxon>Agaricomycetes</taxon>
        <taxon>Polyporales</taxon>
        <taxon>Grifolaceae</taxon>
        <taxon>Grifola</taxon>
    </lineage>
</organism>
<evidence type="ECO:0000313" key="3">
    <source>
        <dbReference type="Proteomes" id="UP000092993"/>
    </source>
</evidence>
<evidence type="ECO:0000313" key="2">
    <source>
        <dbReference type="EMBL" id="OBZ79595.1"/>
    </source>
</evidence>
<keyword evidence="3" id="KW-1185">Reference proteome</keyword>
<dbReference type="Proteomes" id="UP000092993">
    <property type="component" value="Unassembled WGS sequence"/>
</dbReference>
<dbReference type="OrthoDB" id="3360976at2759"/>
<protein>
    <recommendedName>
        <fullName evidence="1">DUF6593 domain-containing protein</fullName>
    </recommendedName>
</protein>
<sequence>MELTLSKKSPANTVLSDFRGQPQYRISTPFVFFGRTTAIHRVTGHQAGRPRCHRKKSYSGEEELAKIRWSYYCRRTKLQYNGWNLDFHTFMPSQKGVFRHTRRRMVGPDGRTYEWHMKKSCYLDTKGWSGATIPIARLHPSSFWRLHRDKTTFISRIAGRRHQWTDDDSRSQSLETRKQNVAEIHWPAFGRLTRLKYKGQNVEFHSFLPSQGGGATLAQTPSHIIGVWDRDRPILTYRRYQDP</sequence>
<comment type="caution">
    <text evidence="2">The sequence shown here is derived from an EMBL/GenBank/DDBJ whole genome shotgun (WGS) entry which is preliminary data.</text>
</comment>
<name>A0A1C7MRV8_GRIFR</name>
<evidence type="ECO:0000259" key="1">
    <source>
        <dbReference type="Pfam" id="PF20236"/>
    </source>
</evidence>
<dbReference type="Pfam" id="PF20236">
    <property type="entry name" value="DUF6593"/>
    <property type="match status" value="1"/>
</dbReference>
<proteinExistence type="predicted"/>
<dbReference type="InterPro" id="IPR046528">
    <property type="entry name" value="DUF6593"/>
</dbReference>
<dbReference type="AlphaFoldDB" id="A0A1C7MRV8"/>
<dbReference type="EMBL" id="LUGG01000001">
    <property type="protein sequence ID" value="OBZ79595.1"/>
    <property type="molecule type" value="Genomic_DNA"/>
</dbReference>
<gene>
    <name evidence="2" type="ORF">A0H81_00632</name>
</gene>
<reference evidence="2 3" key="1">
    <citation type="submission" date="2016-03" db="EMBL/GenBank/DDBJ databases">
        <title>Whole genome sequencing of Grifola frondosa 9006-11.</title>
        <authorList>
            <person name="Min B."/>
            <person name="Park H."/>
            <person name="Kim J.-G."/>
            <person name="Cho H."/>
            <person name="Oh Y.-L."/>
            <person name="Kong W.-S."/>
            <person name="Choi I.-G."/>
        </authorList>
    </citation>
    <scope>NUCLEOTIDE SEQUENCE [LARGE SCALE GENOMIC DNA]</scope>
    <source>
        <strain evidence="2 3">9006-11</strain>
    </source>
</reference>
<feature type="domain" description="DUF6593" evidence="1">
    <location>
        <begin position="9"/>
        <end position="143"/>
    </location>
</feature>